<dbReference type="KEGG" id="ipu:108276392"/>
<dbReference type="PANTHER" id="PTHR14096:SF57">
    <property type="entry name" value="APOLIPOPROTEIN L4"/>
    <property type="match status" value="1"/>
</dbReference>
<dbReference type="InterPro" id="IPR008405">
    <property type="entry name" value="ApoL"/>
</dbReference>
<dbReference type="Pfam" id="PF05461">
    <property type="entry name" value="ApoL"/>
    <property type="match status" value="1"/>
</dbReference>
<evidence type="ECO:0000256" key="1">
    <source>
        <dbReference type="ARBA" id="ARBA00010090"/>
    </source>
</evidence>
<dbReference type="STRING" id="7998.ENSIPUP00000019623"/>
<name>A0A2D0SML3_ICTPU</name>
<sequence>MGSKSREKLQEQLGEYIFDTVKYIETVKEFCDGESKWTLQRESELDMMRDIKVRADQITLKFDHVQKAEDKAKAFREYMWSGLTQVTADSRRQKLEKELGEVLKKTLEGLEKLQHFLDAVEKLAVTSLFVFMDESFMPKGVSSMSVRSVISAARIVSPLLVHFKRDAGAFFLPILRNVDVLAIQLDKYICITQQICEKMEKKSKSISCYGDIHKCKNGKSSHTTFYLNMSEESVQKLYDHLLQLTKIRMDESFRLTFLFDVKAQDFIFIFSERHCRMLEFLDDLEKAAVELDKMKKGSNISTVAGSSVGIAGGVLSIVGLALAPVTAGVSLALTLTGVGLGVTSGVNSLVTVFTEIAVNSHHGKNADNIFIRFMEDVQKIQGYMGEVARVEGPIASVHGVTAAVEVGKLAARAGAVGKSIDAIVDGVSAVKVLSSEEVIAKAVNMGLQEANAGRSIPKLAADLPDIGQLAKGTPLAISKSARAGFIGLNALFIGLDVLFICKDSISLSKGSKNEVAQLIRSRSALWSSEVKAWENIHDQLCEAMSSFYNNREILEQPFRP</sequence>
<dbReference type="RefSeq" id="XP_017343520.2">
    <property type="nucleotide sequence ID" value="XM_017488031.3"/>
</dbReference>
<proteinExistence type="inferred from homology"/>
<keyword evidence="2" id="KW-1185">Reference proteome</keyword>
<dbReference type="Proteomes" id="UP000221080">
    <property type="component" value="Chromosome 2"/>
</dbReference>
<gene>
    <name evidence="3" type="primary">LOC108276392</name>
    <name evidence="4" type="synonym">LOC128628831</name>
</gene>
<dbReference type="GO" id="GO:0008289">
    <property type="term" value="F:lipid binding"/>
    <property type="evidence" value="ECO:0007669"/>
    <property type="project" value="InterPro"/>
</dbReference>
<dbReference type="GeneTree" id="ENSGT01030000234599"/>
<dbReference type="GO" id="GO:0042157">
    <property type="term" value="P:lipoprotein metabolic process"/>
    <property type="evidence" value="ECO:0007669"/>
    <property type="project" value="InterPro"/>
</dbReference>
<protein>
    <submittedName>
        <fullName evidence="3">Uncharacterized protein LOC108276392 isoform X2</fullName>
    </submittedName>
    <submittedName>
        <fullName evidence="4">Uncharacterized protein LOC128628831 isoform X2</fullName>
    </submittedName>
</protein>
<dbReference type="GO" id="GO:0005576">
    <property type="term" value="C:extracellular region"/>
    <property type="evidence" value="ECO:0007669"/>
    <property type="project" value="InterPro"/>
</dbReference>
<dbReference type="GO" id="GO:0006869">
    <property type="term" value="P:lipid transport"/>
    <property type="evidence" value="ECO:0007669"/>
    <property type="project" value="InterPro"/>
</dbReference>
<evidence type="ECO:0000313" key="2">
    <source>
        <dbReference type="Proteomes" id="UP000221080"/>
    </source>
</evidence>
<dbReference type="PANTHER" id="PTHR14096">
    <property type="entry name" value="APOLIPOPROTEIN L"/>
    <property type="match status" value="1"/>
</dbReference>
<dbReference type="RefSeq" id="XP_053529741.1">
    <property type="nucleotide sequence ID" value="XM_053673766.1"/>
</dbReference>
<evidence type="ECO:0000313" key="3">
    <source>
        <dbReference type="RefSeq" id="XP_017343520.2"/>
    </source>
</evidence>
<dbReference type="GeneID" id="108276392"/>
<accession>A0A2D0SML3</accession>
<dbReference type="AlphaFoldDB" id="A0A2D0SML3"/>
<reference evidence="2" key="1">
    <citation type="journal article" date="2016" name="Nat. Commun.">
        <title>The channel catfish genome sequence provides insights into the evolution of scale formation in teleosts.</title>
        <authorList>
            <person name="Liu Z."/>
            <person name="Liu S."/>
            <person name="Yao J."/>
            <person name="Bao L."/>
            <person name="Zhang J."/>
            <person name="Li Y."/>
            <person name="Jiang C."/>
            <person name="Sun L."/>
            <person name="Wang R."/>
            <person name="Zhang Y."/>
            <person name="Zhou T."/>
            <person name="Zeng Q."/>
            <person name="Fu Q."/>
            <person name="Gao S."/>
            <person name="Li N."/>
            <person name="Koren S."/>
            <person name="Jiang Y."/>
            <person name="Zimin A."/>
            <person name="Xu P."/>
            <person name="Phillippy A.M."/>
            <person name="Geng X."/>
            <person name="Song L."/>
            <person name="Sun F."/>
            <person name="Li C."/>
            <person name="Wang X."/>
            <person name="Chen A."/>
            <person name="Jin Y."/>
            <person name="Yuan Z."/>
            <person name="Yang Y."/>
            <person name="Tan S."/>
            <person name="Peatman E."/>
            <person name="Lu J."/>
            <person name="Qin Z."/>
            <person name="Dunham R."/>
            <person name="Li Z."/>
            <person name="Sonstegard T."/>
            <person name="Feng J."/>
            <person name="Danzmann R.G."/>
            <person name="Schroeder S."/>
            <person name="Scheffler B."/>
            <person name="Duke M.V."/>
            <person name="Ballard L."/>
            <person name="Kucuktas H."/>
            <person name="Kaltenboeck L."/>
            <person name="Liu H."/>
            <person name="Armbruster J."/>
            <person name="Xie Y."/>
            <person name="Kirby M.L."/>
            <person name="Tian Y."/>
            <person name="Flanagan M.E."/>
            <person name="Mu W."/>
            <person name="Waldbieser G.C."/>
        </authorList>
    </citation>
    <scope>NUCLEOTIDE SEQUENCE [LARGE SCALE GENOMIC DNA]</scope>
    <source>
        <strain evidence="2">SDA103</strain>
    </source>
</reference>
<dbReference type="GO" id="GO:0016020">
    <property type="term" value="C:membrane"/>
    <property type="evidence" value="ECO:0007669"/>
    <property type="project" value="TreeGrafter"/>
</dbReference>
<organism evidence="2 3">
    <name type="scientific">Ictalurus punctatus</name>
    <name type="common">Channel catfish</name>
    <name type="synonym">Silurus punctatus</name>
    <dbReference type="NCBI Taxonomy" id="7998"/>
    <lineage>
        <taxon>Eukaryota</taxon>
        <taxon>Metazoa</taxon>
        <taxon>Chordata</taxon>
        <taxon>Craniata</taxon>
        <taxon>Vertebrata</taxon>
        <taxon>Euteleostomi</taxon>
        <taxon>Actinopterygii</taxon>
        <taxon>Neopterygii</taxon>
        <taxon>Teleostei</taxon>
        <taxon>Ostariophysi</taxon>
        <taxon>Siluriformes</taxon>
        <taxon>Ictaluridae</taxon>
        <taxon>Ictalurus</taxon>
    </lineage>
</organism>
<reference evidence="3 4" key="2">
    <citation type="submission" date="2025-04" db="UniProtKB">
        <authorList>
            <consortium name="RefSeq"/>
        </authorList>
    </citation>
    <scope>IDENTIFICATION</scope>
    <source>
        <tissue evidence="3 4">Blood</tissue>
    </source>
</reference>
<evidence type="ECO:0000313" key="4">
    <source>
        <dbReference type="RefSeq" id="XP_053529741.1"/>
    </source>
</evidence>
<comment type="similarity">
    <text evidence="1">Belongs to the apolipoprotein L family.</text>
</comment>